<organism evidence="3 4">
    <name type="scientific">Sphaerisporangium dianthi</name>
    <dbReference type="NCBI Taxonomy" id="1436120"/>
    <lineage>
        <taxon>Bacteria</taxon>
        <taxon>Bacillati</taxon>
        <taxon>Actinomycetota</taxon>
        <taxon>Actinomycetes</taxon>
        <taxon>Streptosporangiales</taxon>
        <taxon>Streptosporangiaceae</taxon>
        <taxon>Sphaerisporangium</taxon>
    </lineage>
</organism>
<dbReference type="SUPFAM" id="SSF53187">
    <property type="entry name" value="Zn-dependent exopeptidases"/>
    <property type="match status" value="1"/>
</dbReference>
<evidence type="ECO:0000256" key="1">
    <source>
        <dbReference type="ARBA" id="ARBA00006153"/>
    </source>
</evidence>
<proteinExistence type="inferred from homology"/>
<dbReference type="EMBL" id="JBHSFP010000071">
    <property type="protein sequence ID" value="MFC4537031.1"/>
    <property type="molecule type" value="Genomic_DNA"/>
</dbReference>
<dbReference type="InterPro" id="IPR002933">
    <property type="entry name" value="Peptidase_M20"/>
</dbReference>
<evidence type="ECO:0000313" key="3">
    <source>
        <dbReference type="EMBL" id="MFC4537031.1"/>
    </source>
</evidence>
<dbReference type="CDD" id="cd03884">
    <property type="entry name" value="M20_bAS"/>
    <property type="match status" value="1"/>
</dbReference>
<evidence type="ECO:0000313" key="4">
    <source>
        <dbReference type="Proteomes" id="UP001596004"/>
    </source>
</evidence>
<dbReference type="InterPro" id="IPR036264">
    <property type="entry name" value="Bact_exopeptidase_dim_dom"/>
</dbReference>
<dbReference type="PANTHER" id="PTHR32494:SF5">
    <property type="entry name" value="ALLANTOATE AMIDOHYDROLASE"/>
    <property type="match status" value="1"/>
</dbReference>
<dbReference type="Gene3D" id="3.30.70.360">
    <property type="match status" value="1"/>
</dbReference>
<sequence length="393" mass="40699">MWGDLARIGDEGARGYRRFAWTPVDLALRAWFRDQAQARGMACERDRNGNEWAWWGAPGPGAVVTGSHLDSVPGGGAFDGPLGVVSAFLAVDLLRERGVVPARPIAVVSFTDEEGARFGVACVGSRLLTGLLAPDAARALRDADGVTLAEAMRAAGADPAALGRDEEALGRIGAFVELHIEQGRGLVDLGAPVGVASAIWPHGRWRCTFHGTADHAGTTRLADRHDPMPPFASTVLSAREAAGRLGALATFGKVRVDPNGTNAIPSRVDAWLDGRAPDAVTVRELVAEVGRAAEAAASGHGVRVEVVEESWTPVVEFGGELRDRVAAALGGVPALPTGAGHDAGILSPYAPAAMLFVRNPTGVSHSPAEHAGTADCVAGVHALATVLSDLACD</sequence>
<gene>
    <name evidence="3" type="ORF">ACFO60_40190</name>
</gene>
<dbReference type="PIRSF" id="PIRSF001235">
    <property type="entry name" value="Amidase_carbamoylase"/>
    <property type="match status" value="1"/>
</dbReference>
<accession>A0ABV9CVR4</accession>
<comment type="similarity">
    <text evidence="1">Belongs to the peptidase M20 family.</text>
</comment>
<dbReference type="PANTHER" id="PTHR32494">
    <property type="entry name" value="ALLANTOATE DEIMINASE-RELATED"/>
    <property type="match status" value="1"/>
</dbReference>
<evidence type="ECO:0000256" key="2">
    <source>
        <dbReference type="ARBA" id="ARBA00022801"/>
    </source>
</evidence>
<dbReference type="Pfam" id="PF01546">
    <property type="entry name" value="Peptidase_M20"/>
    <property type="match status" value="1"/>
</dbReference>
<dbReference type="NCBIfam" id="NF006770">
    <property type="entry name" value="PRK09290.1-4"/>
    <property type="match status" value="1"/>
</dbReference>
<name>A0ABV9CVR4_9ACTN</name>
<dbReference type="Gene3D" id="3.40.630.10">
    <property type="entry name" value="Zn peptidases"/>
    <property type="match status" value="1"/>
</dbReference>
<comment type="caution">
    <text evidence="3">The sequence shown here is derived from an EMBL/GenBank/DDBJ whole genome shotgun (WGS) entry which is preliminary data.</text>
</comment>
<dbReference type="RefSeq" id="WP_380852613.1">
    <property type="nucleotide sequence ID" value="NZ_JBHSFP010000071.1"/>
</dbReference>
<dbReference type="NCBIfam" id="TIGR01879">
    <property type="entry name" value="hydantase"/>
    <property type="match status" value="1"/>
</dbReference>
<protein>
    <submittedName>
        <fullName evidence="3">Allantoate amidohydrolase</fullName>
    </submittedName>
</protein>
<keyword evidence="4" id="KW-1185">Reference proteome</keyword>
<reference evidence="4" key="1">
    <citation type="journal article" date="2019" name="Int. J. Syst. Evol. Microbiol.">
        <title>The Global Catalogue of Microorganisms (GCM) 10K type strain sequencing project: providing services to taxonomists for standard genome sequencing and annotation.</title>
        <authorList>
            <consortium name="The Broad Institute Genomics Platform"/>
            <consortium name="The Broad Institute Genome Sequencing Center for Infectious Disease"/>
            <person name="Wu L."/>
            <person name="Ma J."/>
        </authorList>
    </citation>
    <scope>NUCLEOTIDE SEQUENCE [LARGE SCALE GENOMIC DNA]</scope>
    <source>
        <strain evidence="4">CGMCC 4.7132</strain>
    </source>
</reference>
<keyword evidence="2" id="KW-0378">Hydrolase</keyword>
<dbReference type="InterPro" id="IPR010158">
    <property type="entry name" value="Amidase_Cbmase"/>
</dbReference>
<dbReference type="SUPFAM" id="SSF55031">
    <property type="entry name" value="Bacterial exopeptidase dimerisation domain"/>
    <property type="match status" value="1"/>
</dbReference>
<dbReference type="Proteomes" id="UP001596004">
    <property type="component" value="Unassembled WGS sequence"/>
</dbReference>